<accession>A0A4U1M847</accession>
<evidence type="ECO:0000259" key="2">
    <source>
        <dbReference type="Pfam" id="PF01882"/>
    </source>
</evidence>
<feature type="domain" description="DUF58" evidence="2">
    <location>
        <begin position="210"/>
        <end position="363"/>
    </location>
</feature>
<sequence length="416" mass="47715">MRDKLANSRVLKFLFLALIFLATFSYAMFQGGFVSWFLFYSFLPFAIYSFLLLFYPLKDVRLTRTISHSELTDGQELTVTIQINRKSRFPLFYLVVEDVLPEQLIPFAHETSSRYQKRSLALLLPMFRKKLSFSYSITPIPRGEYSLKELKYKVGDMFGFVRHEKTFKHVESIYVLPTYQDIYWSPYNQQLSGTRPSPKKADLDYSTAVSVRDYVPGDKLSWIDWKATARGSKLLTKQFEQQISQDFMVFLDREKMHYGREESPLFEKAVKLAASVTNAALKQNAMIGLVSSGKDHSILSINGGKAQRRRVFHHLARVKANGATSFETVVKREAHHFPAGTGVLMISPSLDSAFTSTLKNLVAKKVQVEFFYITEHLTLEDQAELNELNQYGIKTHAIAGDSFNDEIRGGRKRATR</sequence>
<dbReference type="InterPro" id="IPR002881">
    <property type="entry name" value="DUF58"/>
</dbReference>
<reference evidence="3 4" key="1">
    <citation type="submission" date="2019-04" db="EMBL/GenBank/DDBJ databases">
        <title>Genome sequence of Bacillus hwajinpoensis strain Y2.</title>
        <authorList>
            <person name="Fair J.L."/>
            <person name="Maclea K.S."/>
        </authorList>
    </citation>
    <scope>NUCLEOTIDE SEQUENCE [LARGE SCALE GENOMIC DNA]</scope>
    <source>
        <strain evidence="3 4">Y2</strain>
    </source>
</reference>
<feature type="transmembrane region" description="Helical" evidence="1">
    <location>
        <begin position="12"/>
        <end position="29"/>
    </location>
</feature>
<keyword evidence="1" id="KW-0812">Transmembrane</keyword>
<dbReference type="AlphaFoldDB" id="A0A4U1M847"/>
<dbReference type="Pfam" id="PF01882">
    <property type="entry name" value="DUF58"/>
    <property type="match status" value="1"/>
</dbReference>
<dbReference type="PANTHER" id="PTHR34351:SF2">
    <property type="entry name" value="DUF58 DOMAIN-CONTAINING PROTEIN"/>
    <property type="match status" value="1"/>
</dbReference>
<name>A0A4U1M847_9BACL</name>
<evidence type="ECO:0000256" key="1">
    <source>
        <dbReference type="SAM" id="Phobius"/>
    </source>
</evidence>
<dbReference type="OrthoDB" id="140416at2"/>
<dbReference type="RefSeq" id="WP_136948912.1">
    <property type="nucleotide sequence ID" value="NZ_SWFM01000013.1"/>
</dbReference>
<organism evidence="3 4">
    <name type="scientific">Guptibacillus hwajinpoensis</name>
    <dbReference type="NCBI Taxonomy" id="208199"/>
    <lineage>
        <taxon>Bacteria</taxon>
        <taxon>Bacillati</taxon>
        <taxon>Bacillota</taxon>
        <taxon>Bacilli</taxon>
        <taxon>Bacillales</taxon>
        <taxon>Guptibacillaceae</taxon>
        <taxon>Guptibacillus</taxon>
    </lineage>
</organism>
<dbReference type="Proteomes" id="UP000310541">
    <property type="component" value="Unassembled WGS sequence"/>
</dbReference>
<dbReference type="EMBL" id="SWFM01000013">
    <property type="protein sequence ID" value="TKD66324.1"/>
    <property type="molecule type" value="Genomic_DNA"/>
</dbReference>
<evidence type="ECO:0000313" key="3">
    <source>
        <dbReference type="EMBL" id="TKD66324.1"/>
    </source>
</evidence>
<gene>
    <name evidence="3" type="ORF">FBF83_20300</name>
</gene>
<feature type="transmembrane region" description="Helical" evidence="1">
    <location>
        <begin position="35"/>
        <end position="55"/>
    </location>
</feature>
<keyword evidence="1" id="KW-0472">Membrane</keyword>
<comment type="caution">
    <text evidence="3">The sequence shown here is derived from an EMBL/GenBank/DDBJ whole genome shotgun (WGS) entry which is preliminary data.</text>
</comment>
<protein>
    <submittedName>
        <fullName evidence="3">DUF58 domain-containing protein</fullName>
    </submittedName>
</protein>
<keyword evidence="1" id="KW-1133">Transmembrane helix</keyword>
<dbReference type="PANTHER" id="PTHR34351">
    <property type="entry name" value="SLR1927 PROTEIN-RELATED"/>
    <property type="match status" value="1"/>
</dbReference>
<proteinExistence type="predicted"/>
<evidence type="ECO:0000313" key="4">
    <source>
        <dbReference type="Proteomes" id="UP000310541"/>
    </source>
</evidence>